<comment type="subcellular location">
    <subcellularLocation>
        <location evidence="1">Cell membrane</location>
        <topology evidence="1">Lipid-anchor</topology>
    </subcellularLocation>
</comment>
<feature type="chain" id="PRO_5039308088" evidence="7">
    <location>
        <begin position="23"/>
        <end position="347"/>
    </location>
</feature>
<evidence type="ECO:0000256" key="2">
    <source>
        <dbReference type="ARBA" id="ARBA00008610"/>
    </source>
</evidence>
<feature type="signal peptide" evidence="7">
    <location>
        <begin position="1"/>
        <end position="22"/>
    </location>
</feature>
<evidence type="ECO:0000259" key="8">
    <source>
        <dbReference type="Pfam" id="PF02608"/>
    </source>
</evidence>
<sequence>MRSLQKWLAVFIVIALCAVMMAGCGKKEEDAAAGGEETSGETYKACFITDGNLGNDFVDLIWKGFQNLEQEGWEIKCIEATDNSEFADDIRSMAGEGYQVIMTWEDNVSQAALNLADEIYKNYPKTHIFLLDTYVDHDKPNCTSVSVDPFESSFVAGFVASKMTQTKTIGWIGHTDVLKIRRFRDGYIAGAAYGDPDVEVVYSFTGDYLDPTKGQEAGSAMIANYPVDIIYQSCYLAGPGVIKACSEGGIKCIGVDDWQGDLDPCVFWSAIKPMDVAVTQVALDYKDGKELPKQMDFNIAAGGAVYDERDLKNIPEELQKEVKQLVDDISTGKVDVYKNFEEYRLEY</sequence>
<dbReference type="CDD" id="cd19964">
    <property type="entry name" value="PBP1_BMP-like"/>
    <property type="match status" value="1"/>
</dbReference>
<evidence type="ECO:0000256" key="1">
    <source>
        <dbReference type="ARBA" id="ARBA00004193"/>
    </source>
</evidence>
<dbReference type="RefSeq" id="WP_238721278.1">
    <property type="nucleotide sequence ID" value="NZ_JAHQCW010000009.1"/>
</dbReference>
<comment type="similarity">
    <text evidence="2">Belongs to the BMP lipoprotein family.</text>
</comment>
<dbReference type="InterPro" id="IPR050957">
    <property type="entry name" value="BMP_lipoprotein"/>
</dbReference>
<dbReference type="EMBL" id="JAHQCW010000009">
    <property type="protein sequence ID" value="MBU9736416.1"/>
    <property type="molecule type" value="Genomic_DNA"/>
</dbReference>
<gene>
    <name evidence="9" type="ORF">KTH89_07700</name>
</gene>
<dbReference type="SUPFAM" id="SSF53822">
    <property type="entry name" value="Periplasmic binding protein-like I"/>
    <property type="match status" value="1"/>
</dbReference>
<keyword evidence="10" id="KW-1185">Reference proteome</keyword>
<evidence type="ECO:0000256" key="6">
    <source>
        <dbReference type="ARBA" id="ARBA00023288"/>
    </source>
</evidence>
<dbReference type="Gene3D" id="3.40.50.2300">
    <property type="match status" value="2"/>
</dbReference>
<dbReference type="PANTHER" id="PTHR34296">
    <property type="entry name" value="TRANSCRIPTIONAL ACTIVATOR PROTEIN MED"/>
    <property type="match status" value="1"/>
</dbReference>
<dbReference type="AlphaFoldDB" id="A0A949K459"/>
<keyword evidence="4 7" id="KW-0732">Signal</keyword>
<dbReference type="InterPro" id="IPR003760">
    <property type="entry name" value="PnrA-like"/>
</dbReference>
<dbReference type="GO" id="GO:0005886">
    <property type="term" value="C:plasma membrane"/>
    <property type="evidence" value="ECO:0007669"/>
    <property type="project" value="UniProtKB-SubCell"/>
</dbReference>
<evidence type="ECO:0000256" key="3">
    <source>
        <dbReference type="ARBA" id="ARBA00022475"/>
    </source>
</evidence>
<feature type="domain" description="ABC transporter substrate-binding protein PnrA-like" evidence="8">
    <location>
        <begin position="57"/>
        <end position="338"/>
    </location>
</feature>
<dbReference type="PANTHER" id="PTHR34296:SF2">
    <property type="entry name" value="ABC TRANSPORTER GUANOSINE-BINDING PROTEIN NUPN"/>
    <property type="match status" value="1"/>
</dbReference>
<protein>
    <submittedName>
        <fullName evidence="9">BMP family ABC transporter substrate-binding protein</fullName>
    </submittedName>
</protein>
<dbReference type="Pfam" id="PF02608">
    <property type="entry name" value="Bmp"/>
    <property type="match status" value="1"/>
</dbReference>
<accession>A0A949K459</accession>
<evidence type="ECO:0000256" key="7">
    <source>
        <dbReference type="SAM" id="SignalP"/>
    </source>
</evidence>
<evidence type="ECO:0000313" key="9">
    <source>
        <dbReference type="EMBL" id="MBU9736416.1"/>
    </source>
</evidence>
<reference evidence="9" key="1">
    <citation type="submission" date="2021-06" db="EMBL/GenBank/DDBJ databases">
        <title>Description of novel taxa of the family Lachnospiraceae.</title>
        <authorList>
            <person name="Chaplin A.V."/>
            <person name="Sokolova S.R."/>
            <person name="Pikina A.P."/>
            <person name="Korzhanova M."/>
            <person name="Belova V."/>
            <person name="Korostin D."/>
            <person name="Efimov B.A."/>
        </authorList>
    </citation>
    <scope>NUCLEOTIDE SEQUENCE</scope>
    <source>
        <strain evidence="9">ASD5720</strain>
    </source>
</reference>
<comment type="caution">
    <text evidence="9">The sequence shown here is derived from an EMBL/GenBank/DDBJ whole genome shotgun (WGS) entry which is preliminary data.</text>
</comment>
<name>A0A949K459_9FIRM</name>
<keyword evidence="3" id="KW-1003">Cell membrane</keyword>
<dbReference type="Proteomes" id="UP000712157">
    <property type="component" value="Unassembled WGS sequence"/>
</dbReference>
<keyword evidence="5" id="KW-0472">Membrane</keyword>
<dbReference type="InterPro" id="IPR028082">
    <property type="entry name" value="Peripla_BP_I"/>
</dbReference>
<organism evidence="9 10">
    <name type="scientific">Diplocloster agilis</name>
    <dbReference type="NCBI Taxonomy" id="2850323"/>
    <lineage>
        <taxon>Bacteria</taxon>
        <taxon>Bacillati</taxon>
        <taxon>Bacillota</taxon>
        <taxon>Clostridia</taxon>
        <taxon>Lachnospirales</taxon>
        <taxon>Lachnospiraceae</taxon>
        <taxon>Diplocloster</taxon>
    </lineage>
</organism>
<keyword evidence="6" id="KW-0449">Lipoprotein</keyword>
<evidence type="ECO:0000313" key="10">
    <source>
        <dbReference type="Proteomes" id="UP000712157"/>
    </source>
</evidence>
<evidence type="ECO:0000256" key="5">
    <source>
        <dbReference type="ARBA" id="ARBA00023136"/>
    </source>
</evidence>
<proteinExistence type="inferred from homology"/>
<dbReference type="PROSITE" id="PS51257">
    <property type="entry name" value="PROKAR_LIPOPROTEIN"/>
    <property type="match status" value="1"/>
</dbReference>
<evidence type="ECO:0000256" key="4">
    <source>
        <dbReference type="ARBA" id="ARBA00022729"/>
    </source>
</evidence>